<feature type="domain" description="EF-hand" evidence="9">
    <location>
        <begin position="39"/>
        <end position="74"/>
    </location>
</feature>
<reference evidence="10" key="3">
    <citation type="submission" date="2025-09" db="UniProtKB">
        <authorList>
            <consortium name="Ensembl"/>
        </authorList>
    </citation>
    <scope>IDENTIFICATION</scope>
</reference>
<sequence length="109" mass="12047">MSLTSILSAEAIEKAVKECQDPGSFCHKKFFQACGLSSKKPEEVNEVFKILDDDNSGNIEESELKSFLQWFVPGARTLTEAEIKSILTAADDDSDGKIGPEEFRKMVLS</sequence>
<protein>
    <recommendedName>
        <fullName evidence="8">Parvalbumin</fullName>
    </recommendedName>
</protein>
<evidence type="ECO:0000256" key="7">
    <source>
        <dbReference type="PIRSR" id="PIRSR608080-1"/>
    </source>
</evidence>
<dbReference type="PRINTS" id="PR01697">
    <property type="entry name" value="PARVALBUMIN"/>
</dbReference>
<dbReference type="PROSITE" id="PS50222">
    <property type="entry name" value="EF_HAND_2"/>
    <property type="match status" value="2"/>
</dbReference>
<dbReference type="InterPro" id="IPR002048">
    <property type="entry name" value="EF_hand_dom"/>
</dbReference>
<accession>A0A673AII1</accession>
<feature type="binding site" evidence="7">
    <location>
        <position position="52"/>
    </location>
    <ligand>
        <name>Ca(2+)</name>
        <dbReference type="ChEBI" id="CHEBI:29108"/>
        <label>1</label>
    </ligand>
</feature>
<evidence type="ECO:0000313" key="10">
    <source>
        <dbReference type="Ensembl" id="ENSSORP00005029530.1"/>
    </source>
</evidence>
<evidence type="ECO:0000256" key="4">
    <source>
        <dbReference type="ARBA" id="ARBA00022837"/>
    </source>
</evidence>
<dbReference type="PROSITE" id="PS00018">
    <property type="entry name" value="EF_HAND_1"/>
    <property type="match status" value="2"/>
</dbReference>
<gene>
    <name evidence="10" type="primary">pvalb9</name>
</gene>
<reference evidence="10" key="2">
    <citation type="submission" date="2025-08" db="UniProtKB">
        <authorList>
            <consortium name="Ensembl"/>
        </authorList>
    </citation>
    <scope>IDENTIFICATION</scope>
</reference>
<dbReference type="CDD" id="cd16255">
    <property type="entry name" value="EFh_parvalbumin_beta"/>
    <property type="match status" value="1"/>
</dbReference>
<evidence type="ECO:0000256" key="5">
    <source>
        <dbReference type="ARBA" id="ARBA00023179"/>
    </source>
</evidence>
<keyword evidence="2 7" id="KW-0479">Metal-binding</keyword>
<feature type="binding site" evidence="7">
    <location>
        <position position="54"/>
    </location>
    <ligand>
        <name>Ca(2+)</name>
        <dbReference type="ChEBI" id="CHEBI:29108"/>
        <label>1</label>
    </ligand>
</feature>
<dbReference type="GO" id="GO:0005509">
    <property type="term" value="F:calcium ion binding"/>
    <property type="evidence" value="ECO:0007669"/>
    <property type="project" value="UniProtKB-UniRule"/>
</dbReference>
<evidence type="ECO:0000256" key="1">
    <source>
        <dbReference type="ARBA" id="ARBA00009753"/>
    </source>
</evidence>
<feature type="binding site" evidence="7">
    <location>
        <position position="91"/>
    </location>
    <ligand>
        <name>Ca(2+)</name>
        <dbReference type="ChEBI" id="CHEBI:29108"/>
        <label>2</label>
    </ligand>
</feature>
<dbReference type="FunFam" id="1.10.238.10:FF:000060">
    <property type="entry name" value="Parvalbumin, thymic"/>
    <property type="match status" value="1"/>
</dbReference>
<dbReference type="OrthoDB" id="26525at2759"/>
<feature type="domain" description="EF-hand" evidence="9">
    <location>
        <begin position="78"/>
        <end position="109"/>
    </location>
</feature>
<dbReference type="InParanoid" id="A0A673AII1"/>
<evidence type="ECO:0000256" key="6">
    <source>
        <dbReference type="ARBA" id="ARBA00025308"/>
    </source>
</evidence>
<keyword evidence="4 7" id="KW-0106">Calcium</keyword>
<dbReference type="GO" id="GO:0005737">
    <property type="term" value="C:cytoplasm"/>
    <property type="evidence" value="ECO:0007669"/>
    <property type="project" value="TreeGrafter"/>
</dbReference>
<dbReference type="Pfam" id="PF13499">
    <property type="entry name" value="EF-hand_7"/>
    <property type="match status" value="1"/>
</dbReference>
<feature type="binding site" evidence="7">
    <location>
        <position position="97"/>
    </location>
    <ligand>
        <name>Ca(2+)</name>
        <dbReference type="ChEBI" id="CHEBI:29108"/>
        <label>2</label>
    </ligand>
</feature>
<dbReference type="SMART" id="SM00054">
    <property type="entry name" value="EFh"/>
    <property type="match status" value="2"/>
</dbReference>
<dbReference type="Proteomes" id="UP000472271">
    <property type="component" value="Chromosome 19"/>
</dbReference>
<proteinExistence type="inferred from homology"/>
<dbReference type="InterPro" id="IPR011992">
    <property type="entry name" value="EF-hand-dom_pair"/>
</dbReference>
<evidence type="ECO:0000256" key="2">
    <source>
        <dbReference type="ARBA" id="ARBA00022723"/>
    </source>
</evidence>
<dbReference type="SUPFAM" id="SSF47473">
    <property type="entry name" value="EF-hand"/>
    <property type="match status" value="1"/>
</dbReference>
<evidence type="ECO:0000259" key="9">
    <source>
        <dbReference type="PROSITE" id="PS50222"/>
    </source>
</evidence>
<evidence type="ECO:0000256" key="3">
    <source>
        <dbReference type="ARBA" id="ARBA00022737"/>
    </source>
</evidence>
<feature type="binding site" evidence="7">
    <location>
        <position position="56"/>
    </location>
    <ligand>
        <name>Ca(2+)</name>
        <dbReference type="ChEBI" id="CHEBI:29108"/>
        <label>1</label>
    </ligand>
</feature>
<comment type="function">
    <text evidence="6 8">In muscle, parvalbumin is thought to be involved in relaxation after contraction. It binds two calcium ions.</text>
</comment>
<dbReference type="PANTHER" id="PTHR11653">
    <property type="entry name" value="PARVALBUMIN ALPHA"/>
    <property type="match status" value="1"/>
</dbReference>
<dbReference type="InterPro" id="IPR018247">
    <property type="entry name" value="EF_Hand_1_Ca_BS"/>
</dbReference>
<feature type="binding site" evidence="7">
    <location>
        <position position="95"/>
    </location>
    <ligand>
        <name>Ca(2+)</name>
        <dbReference type="ChEBI" id="CHEBI:29108"/>
        <label>2</label>
    </ligand>
</feature>
<feature type="binding site" evidence="7">
    <location>
        <position position="93"/>
    </location>
    <ligand>
        <name>Ca(2+)</name>
        <dbReference type="ChEBI" id="CHEBI:29108"/>
        <label>2</label>
    </ligand>
</feature>
<name>A0A673AII1_9TELE</name>
<keyword evidence="11" id="KW-1185">Reference proteome</keyword>
<reference evidence="10" key="1">
    <citation type="submission" date="2019-06" db="EMBL/GenBank/DDBJ databases">
        <authorList>
            <consortium name="Wellcome Sanger Institute Data Sharing"/>
        </authorList>
    </citation>
    <scope>NUCLEOTIDE SEQUENCE [LARGE SCALE GENOMIC DNA]</scope>
</reference>
<evidence type="ECO:0000313" key="11">
    <source>
        <dbReference type="Proteomes" id="UP000472271"/>
    </source>
</evidence>
<evidence type="ECO:0000256" key="8">
    <source>
        <dbReference type="RuleBase" id="RU368048"/>
    </source>
</evidence>
<keyword evidence="5" id="KW-0514">Muscle protein</keyword>
<dbReference type="Gene3D" id="1.10.238.10">
    <property type="entry name" value="EF-hand"/>
    <property type="match status" value="1"/>
</dbReference>
<keyword evidence="3" id="KW-0677">Repeat</keyword>
<dbReference type="PANTHER" id="PTHR11653:SF19">
    <property type="entry name" value="PARVALBUMIN"/>
    <property type="match status" value="1"/>
</dbReference>
<dbReference type="AlphaFoldDB" id="A0A673AII1"/>
<organism evidence="10 11">
    <name type="scientific">Sphaeramia orbicularis</name>
    <name type="common">orbiculate cardinalfish</name>
    <dbReference type="NCBI Taxonomy" id="375764"/>
    <lineage>
        <taxon>Eukaryota</taxon>
        <taxon>Metazoa</taxon>
        <taxon>Chordata</taxon>
        <taxon>Craniata</taxon>
        <taxon>Vertebrata</taxon>
        <taxon>Euteleostomi</taxon>
        <taxon>Actinopterygii</taxon>
        <taxon>Neopterygii</taxon>
        <taxon>Teleostei</taxon>
        <taxon>Neoteleostei</taxon>
        <taxon>Acanthomorphata</taxon>
        <taxon>Gobiaria</taxon>
        <taxon>Kurtiformes</taxon>
        <taxon>Apogonoidei</taxon>
        <taxon>Apogonidae</taxon>
        <taxon>Apogoninae</taxon>
        <taxon>Sphaeramia</taxon>
    </lineage>
</organism>
<comment type="similarity">
    <text evidence="1 8">Belongs to the parvalbumin family.</text>
</comment>
<dbReference type="Ensembl" id="ENSSORT00005030363.1">
    <property type="protein sequence ID" value="ENSSORP00005029530.1"/>
    <property type="gene ID" value="ENSSORG00005014101.1"/>
</dbReference>
<feature type="binding site" evidence="7">
    <location>
        <position position="63"/>
    </location>
    <ligand>
        <name>Ca(2+)</name>
        <dbReference type="ChEBI" id="CHEBI:29108"/>
        <label>1</label>
    </ligand>
</feature>
<dbReference type="InterPro" id="IPR008080">
    <property type="entry name" value="Parvalbumin"/>
</dbReference>
<feature type="binding site" evidence="7">
    <location>
        <position position="102"/>
    </location>
    <ligand>
        <name>Ca(2+)</name>
        <dbReference type="ChEBI" id="CHEBI:29108"/>
        <label>2</label>
    </ligand>
</feature>